<dbReference type="PANTHER" id="PTHR15117:SF9">
    <property type="entry name" value="ATAXIN-7-LIKE PROTEIN 1"/>
    <property type="match status" value="1"/>
</dbReference>
<protein>
    <recommendedName>
        <fullName evidence="2">SCA7 domain-containing protein</fullName>
    </recommendedName>
</protein>
<organism evidence="3 4">
    <name type="scientific">Conger conger</name>
    <name type="common">Conger eel</name>
    <name type="synonym">Muraena conger</name>
    <dbReference type="NCBI Taxonomy" id="82655"/>
    <lineage>
        <taxon>Eukaryota</taxon>
        <taxon>Metazoa</taxon>
        <taxon>Chordata</taxon>
        <taxon>Craniata</taxon>
        <taxon>Vertebrata</taxon>
        <taxon>Euteleostomi</taxon>
        <taxon>Actinopterygii</taxon>
        <taxon>Neopterygii</taxon>
        <taxon>Teleostei</taxon>
        <taxon>Anguilliformes</taxon>
        <taxon>Congridae</taxon>
        <taxon>Conger</taxon>
    </lineage>
</organism>
<proteinExistence type="predicted"/>
<evidence type="ECO:0000313" key="4">
    <source>
        <dbReference type="Proteomes" id="UP001152803"/>
    </source>
</evidence>
<feature type="compositionally biased region" description="Pro residues" evidence="1">
    <location>
        <begin position="413"/>
        <end position="422"/>
    </location>
</feature>
<feature type="compositionally biased region" description="Low complexity" evidence="1">
    <location>
        <begin position="231"/>
        <end position="244"/>
    </location>
</feature>
<dbReference type="OrthoDB" id="21678at2759"/>
<reference evidence="3" key="1">
    <citation type="journal article" date="2023" name="Science">
        <title>Genome structures resolve the early diversification of teleost fishes.</title>
        <authorList>
            <person name="Parey E."/>
            <person name="Louis A."/>
            <person name="Montfort J."/>
            <person name="Bouchez O."/>
            <person name="Roques C."/>
            <person name="Iampietro C."/>
            <person name="Lluch J."/>
            <person name="Castinel A."/>
            <person name="Donnadieu C."/>
            <person name="Desvignes T."/>
            <person name="Floi Bucao C."/>
            <person name="Jouanno E."/>
            <person name="Wen M."/>
            <person name="Mejri S."/>
            <person name="Dirks R."/>
            <person name="Jansen H."/>
            <person name="Henkel C."/>
            <person name="Chen W.J."/>
            <person name="Zahm M."/>
            <person name="Cabau C."/>
            <person name="Klopp C."/>
            <person name="Thompson A.W."/>
            <person name="Robinson-Rechavi M."/>
            <person name="Braasch I."/>
            <person name="Lecointre G."/>
            <person name="Bobe J."/>
            <person name="Postlethwait J.H."/>
            <person name="Berthelot C."/>
            <person name="Roest Crollius H."/>
            <person name="Guiguen Y."/>
        </authorList>
    </citation>
    <scope>NUCLEOTIDE SEQUENCE</scope>
    <source>
        <strain evidence="3">Concon-B</strain>
    </source>
</reference>
<feature type="region of interest" description="Disordered" evidence="1">
    <location>
        <begin position="377"/>
        <end position="507"/>
    </location>
</feature>
<evidence type="ECO:0000313" key="3">
    <source>
        <dbReference type="EMBL" id="KAJ8249633.1"/>
    </source>
</evidence>
<accession>A0A9Q1HMI6</accession>
<dbReference type="AlphaFoldDB" id="A0A9Q1HMI6"/>
<feature type="domain" description="SCA7" evidence="2">
    <location>
        <begin position="160"/>
        <end position="227"/>
    </location>
</feature>
<dbReference type="PROSITE" id="PS51505">
    <property type="entry name" value="SCA7"/>
    <property type="match status" value="1"/>
</dbReference>
<keyword evidence="4" id="KW-1185">Reference proteome</keyword>
<name>A0A9Q1HMI6_CONCO</name>
<dbReference type="InterPro" id="IPR052237">
    <property type="entry name" value="Ataxin-7-like_regulator"/>
</dbReference>
<evidence type="ECO:0000259" key="2">
    <source>
        <dbReference type="PROSITE" id="PS51505"/>
    </source>
</evidence>
<comment type="caution">
    <text evidence="3">The sequence shown here is derived from an EMBL/GenBank/DDBJ whole genome shotgun (WGS) entry which is preliminary data.</text>
</comment>
<dbReference type="InterPro" id="IPR013243">
    <property type="entry name" value="SCA7_dom"/>
</dbReference>
<dbReference type="Pfam" id="PF08313">
    <property type="entry name" value="SCA7"/>
    <property type="match status" value="1"/>
</dbReference>
<dbReference type="PANTHER" id="PTHR15117">
    <property type="entry name" value="ATAXIN 7 RELATED"/>
    <property type="match status" value="1"/>
</dbReference>
<evidence type="ECO:0000256" key="1">
    <source>
        <dbReference type="SAM" id="MobiDB-lite"/>
    </source>
</evidence>
<feature type="compositionally biased region" description="Acidic residues" evidence="1">
    <location>
        <begin position="280"/>
        <end position="293"/>
    </location>
</feature>
<feature type="compositionally biased region" description="Pro residues" evidence="1">
    <location>
        <begin position="379"/>
        <end position="389"/>
    </location>
</feature>
<gene>
    <name evidence="3" type="ORF">COCON_G00228490</name>
</gene>
<sequence length="691" mass="74363">MATLDRKVPSPNTFLYKPWSAFVEAVKLQNSDIAHVEDTGKDFGNGREARKLSREDMPLYGQYPAHDQLCLVVCNTCSLVVKPQSFLSHYERRHAPPVSPAPPGCPTAAPCSPGPAAGHRSQCTPRKGPAASPVSLCRWQPPAPPPPLDRKHQNGTKPYKRVSGRVFDPNKHCGVLDPEGRKPCTRSLTCKTHSLTHRRAVPGRVKQFDSLLAEHKGRHLREQQGSHTHPSRPGQSQEPSSSSSAVTDSHEARSTSLLKSRLANAHIPSVAPGPGAEGVSSEEGEVEPPEDLDCPCSSHHPRPMGCCAFGGRLMGRGYYVFDRRRDRLRLALHCMVEKHVSTHMWSVSMVTYSTAFPHVGATGGVFSIVDSASLLPPSRRWPPVPLPRQPRPRPAKPRKPATCPHGGGNCHAPLPPPSPHQPSPAISSNGTAPSVPKPRPGPRPAPPLPFSGDHALFARADGRKRKSSSPAGRPSNTPKPAPSTPSTGPQGQSRPTPPSPDSQRYITEGGGEQVTMAARSHDADVTADVTGHVIPGAPEVMTSQPRPRAEGHQGTLLREAQCSWAPGSGDTSQARGRRGETGSFTAFPLVKRPFHFAWISVYFTDMSSVCAALRLESRRPGASFPRSVCSSFLSACGQDALLPPAGPAVRTHRDAKEARLGCAVNRKTHRHRPLILDQQAGWRPLADGAVC</sequence>
<feature type="compositionally biased region" description="Low complexity" evidence="1">
    <location>
        <begin position="106"/>
        <end position="118"/>
    </location>
</feature>
<feature type="compositionally biased region" description="Pro residues" evidence="1">
    <location>
        <begin position="435"/>
        <end position="449"/>
    </location>
</feature>
<feature type="compositionally biased region" description="Polar residues" evidence="1">
    <location>
        <begin position="484"/>
        <end position="494"/>
    </location>
</feature>
<feature type="region of interest" description="Disordered" evidence="1">
    <location>
        <begin position="535"/>
        <end position="554"/>
    </location>
</feature>
<dbReference type="Proteomes" id="UP001152803">
    <property type="component" value="Unassembled WGS sequence"/>
</dbReference>
<feature type="compositionally biased region" description="Basic residues" evidence="1">
    <location>
        <begin position="390"/>
        <end position="399"/>
    </location>
</feature>
<dbReference type="EMBL" id="JAFJMO010000019">
    <property type="protein sequence ID" value="KAJ8249633.1"/>
    <property type="molecule type" value="Genomic_DNA"/>
</dbReference>
<feature type="region of interest" description="Disordered" evidence="1">
    <location>
        <begin position="95"/>
        <end position="165"/>
    </location>
</feature>
<dbReference type="Gene3D" id="6.10.140.670">
    <property type="match status" value="1"/>
</dbReference>
<feature type="region of interest" description="Disordered" evidence="1">
    <location>
        <begin position="218"/>
        <end position="294"/>
    </location>
</feature>
<feature type="region of interest" description="Disordered" evidence="1">
    <location>
        <begin position="559"/>
        <end position="579"/>
    </location>
</feature>